<accession>A0A8S5SN98</accession>
<evidence type="ECO:0000313" key="1">
    <source>
        <dbReference type="EMBL" id="DAF52042.1"/>
    </source>
</evidence>
<proteinExistence type="predicted"/>
<organism evidence="1">
    <name type="scientific">Myoviridae sp. ctPoO4</name>
    <dbReference type="NCBI Taxonomy" id="2827685"/>
    <lineage>
        <taxon>Viruses</taxon>
        <taxon>Duplodnaviria</taxon>
        <taxon>Heunggongvirae</taxon>
        <taxon>Uroviricota</taxon>
        <taxon>Caudoviricetes</taxon>
    </lineage>
</organism>
<reference evidence="1" key="1">
    <citation type="journal article" date="2021" name="Proc. Natl. Acad. Sci. U.S.A.">
        <title>A Catalog of Tens of Thousands of Viruses from Human Metagenomes Reveals Hidden Associations with Chronic Diseases.</title>
        <authorList>
            <person name="Tisza M.J."/>
            <person name="Buck C.B."/>
        </authorList>
    </citation>
    <scope>NUCLEOTIDE SEQUENCE</scope>
    <source>
        <strain evidence="1">CtPoO4</strain>
    </source>
</reference>
<name>A0A8S5SN98_9CAUD</name>
<dbReference type="EMBL" id="BK032629">
    <property type="protein sequence ID" value="DAF52042.1"/>
    <property type="molecule type" value="Genomic_DNA"/>
</dbReference>
<protein>
    <submittedName>
        <fullName evidence="1">Uncharacterized protein</fullName>
    </submittedName>
</protein>
<sequence>MEHNLLYFYKNSLLRDLCSEYNKEWKACKEDREKLMQLALQQQSIPYMATSMYEGWGMSVDFLKREFADYINGKHTFNNVDGVDGYTYSMWVDNHDYITLKEDVSHFVQCDSRISVQETKCPTIYISNKSNVHLELDGFNAIRIYLFDESVLTIDYVDVHSNVVVYMYSPKCEVKVLENDGKVKMFTKDLRL</sequence>